<proteinExistence type="predicted"/>
<comment type="caution">
    <text evidence="1">The sequence shown here is derived from an EMBL/GenBank/DDBJ whole genome shotgun (WGS) entry which is preliminary data.</text>
</comment>
<reference evidence="1 2" key="1">
    <citation type="submission" date="2018-02" db="EMBL/GenBank/DDBJ databases">
        <title>Draft genome sequence of Ochrobactrum oryzae found in Brazil.</title>
        <authorList>
            <person name="Cerdeira L."/>
            <person name="Andrade F."/>
            <person name="Zacariotto T."/>
            <person name="Barbosa B."/>
            <person name="Santos S."/>
            <person name="Cassetari V."/>
            <person name="Lincopan N."/>
        </authorList>
    </citation>
    <scope>NUCLEOTIDE SEQUENCE [LARGE SCALE GENOMIC DNA]</scope>
    <source>
        <strain evidence="1 2">OA447</strain>
    </source>
</reference>
<dbReference type="AlphaFoldDB" id="A0A2S7J0F5"/>
<gene>
    <name evidence="1" type="ORF">C3731_10890</name>
</gene>
<organism evidence="1 2">
    <name type="scientific">Brucella oryzae</name>
    <dbReference type="NCBI Taxonomy" id="335286"/>
    <lineage>
        <taxon>Bacteria</taxon>
        <taxon>Pseudomonadati</taxon>
        <taxon>Pseudomonadota</taxon>
        <taxon>Alphaproteobacteria</taxon>
        <taxon>Hyphomicrobiales</taxon>
        <taxon>Brucellaceae</taxon>
        <taxon>Brucella/Ochrobactrum group</taxon>
        <taxon>Brucella</taxon>
    </lineage>
</organism>
<keyword evidence="2" id="KW-1185">Reference proteome</keyword>
<evidence type="ECO:0000313" key="2">
    <source>
        <dbReference type="Proteomes" id="UP000238493"/>
    </source>
</evidence>
<sequence>MVRSDMQFATIAFGDGFQIVETSTSVAINDRMSPIIETIKKLSCPRIATNLIIFIQYCRKLLFCRKSRLIRNSFIKV</sequence>
<protein>
    <submittedName>
        <fullName evidence="1">Uncharacterized protein</fullName>
    </submittedName>
</protein>
<dbReference type="EMBL" id="PTRC01000016">
    <property type="protein sequence ID" value="PQA73741.1"/>
    <property type="molecule type" value="Genomic_DNA"/>
</dbReference>
<dbReference type="Proteomes" id="UP000238493">
    <property type="component" value="Unassembled WGS sequence"/>
</dbReference>
<accession>A0A2S7J0F5</accession>
<evidence type="ECO:0000313" key="1">
    <source>
        <dbReference type="EMBL" id="PQA73741.1"/>
    </source>
</evidence>
<name>A0A2S7J0F5_9HYPH</name>